<comment type="caution">
    <text evidence="4">The sequence shown here is derived from an EMBL/GenBank/DDBJ whole genome shotgun (WGS) entry which is preliminary data.</text>
</comment>
<dbReference type="InterPro" id="IPR036915">
    <property type="entry name" value="Cyclin-like_sf"/>
</dbReference>
<dbReference type="InterPro" id="IPR031658">
    <property type="entry name" value="Cyclin_C_2"/>
</dbReference>
<dbReference type="Pfam" id="PF16899">
    <property type="entry name" value="Cyclin_C_2"/>
    <property type="match status" value="1"/>
</dbReference>
<proteinExistence type="predicted"/>
<evidence type="ECO:0000313" key="4">
    <source>
        <dbReference type="EMBL" id="KAA8909641.1"/>
    </source>
</evidence>
<dbReference type="CDD" id="cd20524">
    <property type="entry name" value="CYCLIN_CCNH_rpt1"/>
    <property type="match status" value="1"/>
</dbReference>
<dbReference type="OrthoDB" id="340962at2759"/>
<dbReference type="Gene3D" id="1.10.472.10">
    <property type="entry name" value="Cyclin-like"/>
    <property type="match status" value="2"/>
</dbReference>
<evidence type="ECO:0000256" key="1">
    <source>
        <dbReference type="ARBA" id="ARBA00023127"/>
    </source>
</evidence>
<feature type="region of interest" description="Disordered" evidence="2">
    <location>
        <begin position="330"/>
        <end position="378"/>
    </location>
</feature>
<dbReference type="SUPFAM" id="SSF47954">
    <property type="entry name" value="Cyclin-like"/>
    <property type="match status" value="2"/>
</dbReference>
<name>A0A5J5F1D2_9PEZI</name>
<feature type="compositionally biased region" description="Basic and acidic residues" evidence="2">
    <location>
        <begin position="357"/>
        <end position="367"/>
    </location>
</feature>
<evidence type="ECO:0000259" key="3">
    <source>
        <dbReference type="Pfam" id="PF16899"/>
    </source>
</evidence>
<organism evidence="4 5">
    <name type="scientific">Sphaerosporella brunnea</name>
    <dbReference type="NCBI Taxonomy" id="1250544"/>
    <lineage>
        <taxon>Eukaryota</taxon>
        <taxon>Fungi</taxon>
        <taxon>Dikarya</taxon>
        <taxon>Ascomycota</taxon>
        <taxon>Pezizomycotina</taxon>
        <taxon>Pezizomycetes</taxon>
        <taxon>Pezizales</taxon>
        <taxon>Pyronemataceae</taxon>
        <taxon>Sphaerosporella</taxon>
    </lineage>
</organism>
<evidence type="ECO:0000256" key="2">
    <source>
        <dbReference type="SAM" id="MobiDB-lite"/>
    </source>
</evidence>
<dbReference type="InParanoid" id="A0A5J5F1D2"/>
<dbReference type="AlphaFoldDB" id="A0A5J5F1D2"/>
<evidence type="ECO:0000313" key="5">
    <source>
        <dbReference type="Proteomes" id="UP000326924"/>
    </source>
</evidence>
<dbReference type="FunCoup" id="A0A5J5F1D2">
    <property type="interactions" value="985"/>
</dbReference>
<keyword evidence="5" id="KW-1185">Reference proteome</keyword>
<keyword evidence="1" id="KW-0195">Cyclin</keyword>
<protein>
    <recommendedName>
        <fullName evidence="3">Cyclin C-terminal domain-containing protein</fullName>
    </recommendedName>
</protein>
<reference evidence="4 5" key="1">
    <citation type="submission" date="2019-09" db="EMBL/GenBank/DDBJ databases">
        <title>Draft genome of the ectomycorrhizal ascomycete Sphaerosporella brunnea.</title>
        <authorList>
            <consortium name="DOE Joint Genome Institute"/>
            <person name="Benucci G.M."/>
            <person name="Marozzi G."/>
            <person name="Antonielli L."/>
            <person name="Sanchez S."/>
            <person name="Marco P."/>
            <person name="Wang X."/>
            <person name="Falini L.B."/>
            <person name="Barry K."/>
            <person name="Haridas S."/>
            <person name="Lipzen A."/>
            <person name="Labutti K."/>
            <person name="Grigoriev I.V."/>
            <person name="Murat C."/>
            <person name="Martin F."/>
            <person name="Albertini E."/>
            <person name="Donnini D."/>
            <person name="Bonito G."/>
        </authorList>
    </citation>
    <scope>NUCLEOTIDE SEQUENCE [LARGE SCALE GENOMIC DNA]</scope>
    <source>
        <strain evidence="4 5">Sb_GMNB300</strain>
    </source>
</reference>
<gene>
    <name evidence="4" type="ORF">FN846DRAFT_941660</name>
</gene>
<dbReference type="EMBL" id="VXIS01000055">
    <property type="protein sequence ID" value="KAA8909641.1"/>
    <property type="molecule type" value="Genomic_DNA"/>
</dbReference>
<feature type="compositionally biased region" description="Gly residues" evidence="2">
    <location>
        <begin position="368"/>
        <end position="378"/>
    </location>
</feature>
<dbReference type="Proteomes" id="UP000326924">
    <property type="component" value="Unassembled WGS sequence"/>
</dbReference>
<accession>A0A5J5F1D2</accession>
<sequence>MEDETYLGSTQYRYFTFTPSKLSQIRQRTNQLATQHLNESIQSAIQAGDLSDSGQDLLEREPLTAEEELKLVSYYITQSVAICDHFRTGSAVKATTLIFLQRIYLRISPLQIHPKTLLLPILYLAFKSENGVTSASWFIRTAAEAGLTITREELLTPEIDLAMNLRWAFQVLHPYRGIEGVKLELLAMQAGTYRGPAGETAPPFEGTRDRIERACGRARILLTGPALCTDVYFLYTPSQIAMAGIWVQDGGLIEYFLGVKIKDEAVRQRLLKVIRECGERHLLATKDAPNPYPGLLLRLPQNGVPISVEIPPELKKEAVRIDKKLFHLKKPLKEAKGKHPPATDTSEEERRAKKRKLEKENRDKDDVFGGGGMIKRKQ</sequence>
<feature type="domain" description="Cyclin C-terminal" evidence="3">
    <location>
        <begin position="173"/>
        <end position="278"/>
    </location>
</feature>